<comment type="subcellular location">
    <subcellularLocation>
        <location evidence="1">Cell membrane</location>
        <topology evidence="1">Multi-pass membrane protein</topology>
    </subcellularLocation>
</comment>
<dbReference type="GO" id="GO:0016887">
    <property type="term" value="F:ATP hydrolysis activity"/>
    <property type="evidence" value="ECO:0007669"/>
    <property type="project" value="InterPro"/>
</dbReference>
<dbReference type="PROSITE" id="PS50929">
    <property type="entry name" value="ABC_TM1F"/>
    <property type="match status" value="1"/>
</dbReference>
<dbReference type="Proteomes" id="UP000246352">
    <property type="component" value="Unassembled WGS sequence"/>
</dbReference>
<evidence type="ECO:0000256" key="8">
    <source>
        <dbReference type="ARBA" id="ARBA00022741"/>
    </source>
</evidence>
<feature type="transmembrane region" description="Helical" evidence="13">
    <location>
        <begin position="133"/>
        <end position="152"/>
    </location>
</feature>
<dbReference type="InterPro" id="IPR039421">
    <property type="entry name" value="Type_1_exporter"/>
</dbReference>
<keyword evidence="7 13" id="KW-0812">Transmembrane</keyword>
<organism evidence="16 17">
    <name type="scientific">Hoeflea marina</name>
    <dbReference type="NCBI Taxonomy" id="274592"/>
    <lineage>
        <taxon>Bacteria</taxon>
        <taxon>Pseudomonadati</taxon>
        <taxon>Pseudomonadota</taxon>
        <taxon>Alphaproteobacteria</taxon>
        <taxon>Hyphomicrobiales</taxon>
        <taxon>Rhizobiaceae</taxon>
        <taxon>Hoeflea</taxon>
    </lineage>
</organism>
<dbReference type="FunFam" id="3.40.50.300:FF:000221">
    <property type="entry name" value="Multidrug ABC transporter ATP-binding protein"/>
    <property type="match status" value="1"/>
</dbReference>
<dbReference type="SMART" id="SM00382">
    <property type="entry name" value="AAA"/>
    <property type="match status" value="1"/>
</dbReference>
<evidence type="ECO:0000256" key="3">
    <source>
        <dbReference type="ARBA" id="ARBA00022448"/>
    </source>
</evidence>
<feature type="transmembrane region" description="Helical" evidence="13">
    <location>
        <begin position="158"/>
        <end position="176"/>
    </location>
</feature>
<keyword evidence="11 13" id="KW-1133">Transmembrane helix</keyword>
<dbReference type="InterPro" id="IPR027417">
    <property type="entry name" value="P-loop_NTPase"/>
</dbReference>
<evidence type="ECO:0000256" key="12">
    <source>
        <dbReference type="ARBA" id="ARBA00023136"/>
    </source>
</evidence>
<evidence type="ECO:0000256" key="7">
    <source>
        <dbReference type="ARBA" id="ARBA00022692"/>
    </source>
</evidence>
<evidence type="ECO:0000256" key="2">
    <source>
        <dbReference type="ARBA" id="ARBA00005417"/>
    </source>
</evidence>
<evidence type="ECO:0000256" key="10">
    <source>
        <dbReference type="ARBA" id="ARBA00022967"/>
    </source>
</evidence>
<keyword evidence="6" id="KW-0762">Sugar transport</keyword>
<dbReference type="SUPFAM" id="SSF52540">
    <property type="entry name" value="P-loop containing nucleoside triphosphate hydrolases"/>
    <property type="match status" value="1"/>
</dbReference>
<dbReference type="InterPro" id="IPR003439">
    <property type="entry name" value="ABC_transporter-like_ATP-bd"/>
</dbReference>
<dbReference type="PANTHER" id="PTHR43394:SF1">
    <property type="entry name" value="ATP-BINDING CASSETTE SUB-FAMILY B MEMBER 10, MITOCHONDRIAL"/>
    <property type="match status" value="1"/>
</dbReference>
<keyword evidence="5" id="KW-0997">Cell inner membrane</keyword>
<evidence type="ECO:0000256" key="6">
    <source>
        <dbReference type="ARBA" id="ARBA00022597"/>
    </source>
</evidence>
<dbReference type="InterPro" id="IPR011527">
    <property type="entry name" value="ABC1_TM_dom"/>
</dbReference>
<evidence type="ECO:0000259" key="14">
    <source>
        <dbReference type="PROSITE" id="PS50893"/>
    </source>
</evidence>
<dbReference type="Pfam" id="PF00005">
    <property type="entry name" value="ABC_tran"/>
    <property type="match status" value="1"/>
</dbReference>
<dbReference type="RefSeq" id="WP_110032303.1">
    <property type="nucleotide sequence ID" value="NZ_QGTR01000003.1"/>
</dbReference>
<protein>
    <submittedName>
        <fullName evidence="16">ATP-binding cassette subfamily B protein</fullName>
    </submittedName>
</protein>
<feature type="transmembrane region" description="Helical" evidence="13">
    <location>
        <begin position="55"/>
        <end position="77"/>
    </location>
</feature>
<keyword evidence="12 13" id="KW-0472">Membrane</keyword>
<feature type="domain" description="ABC transmembrane type-1" evidence="15">
    <location>
        <begin position="22"/>
        <end position="301"/>
    </location>
</feature>
<evidence type="ECO:0000256" key="11">
    <source>
        <dbReference type="ARBA" id="ARBA00022989"/>
    </source>
</evidence>
<evidence type="ECO:0000259" key="15">
    <source>
        <dbReference type="PROSITE" id="PS50929"/>
    </source>
</evidence>
<accession>A0A317PJ75</accession>
<proteinExistence type="inferred from homology"/>
<evidence type="ECO:0000256" key="13">
    <source>
        <dbReference type="SAM" id="Phobius"/>
    </source>
</evidence>
<dbReference type="OrthoDB" id="9804259at2"/>
<evidence type="ECO:0000256" key="5">
    <source>
        <dbReference type="ARBA" id="ARBA00022519"/>
    </source>
</evidence>
<dbReference type="InterPro" id="IPR005896">
    <property type="entry name" value="NdvA"/>
</dbReference>
<dbReference type="SUPFAM" id="SSF90123">
    <property type="entry name" value="ABC transporter transmembrane region"/>
    <property type="match status" value="1"/>
</dbReference>
<dbReference type="InterPro" id="IPR003593">
    <property type="entry name" value="AAA+_ATPase"/>
</dbReference>
<keyword evidence="4" id="KW-1003">Cell membrane</keyword>
<name>A0A317PJ75_9HYPH</name>
<dbReference type="Gene3D" id="1.20.1560.10">
    <property type="entry name" value="ABC transporter type 1, transmembrane domain"/>
    <property type="match status" value="1"/>
</dbReference>
<dbReference type="GO" id="GO:0005886">
    <property type="term" value="C:plasma membrane"/>
    <property type="evidence" value="ECO:0007669"/>
    <property type="project" value="UniProtKB-SubCell"/>
</dbReference>
<dbReference type="AlphaFoldDB" id="A0A317PJ75"/>
<dbReference type="GO" id="GO:0015421">
    <property type="term" value="F:ABC-type oligopeptide transporter activity"/>
    <property type="evidence" value="ECO:0007669"/>
    <property type="project" value="TreeGrafter"/>
</dbReference>
<evidence type="ECO:0000313" key="17">
    <source>
        <dbReference type="Proteomes" id="UP000246352"/>
    </source>
</evidence>
<dbReference type="PROSITE" id="PS00211">
    <property type="entry name" value="ABC_TRANSPORTER_1"/>
    <property type="match status" value="1"/>
</dbReference>
<evidence type="ECO:0000313" key="16">
    <source>
        <dbReference type="EMBL" id="PWW00040.1"/>
    </source>
</evidence>
<dbReference type="PANTHER" id="PTHR43394">
    <property type="entry name" value="ATP-DEPENDENT PERMEASE MDL1, MITOCHONDRIAL"/>
    <property type="match status" value="1"/>
</dbReference>
<dbReference type="GO" id="GO:0015441">
    <property type="term" value="F:ABC-type beta-glucan transporter activity"/>
    <property type="evidence" value="ECO:0007669"/>
    <property type="project" value="InterPro"/>
</dbReference>
<dbReference type="NCBIfam" id="TIGR01192">
    <property type="entry name" value="chvA"/>
    <property type="match status" value="1"/>
</dbReference>
<feature type="domain" description="ABC transporter" evidence="14">
    <location>
        <begin position="335"/>
        <end position="569"/>
    </location>
</feature>
<feature type="transmembrane region" description="Helical" evidence="13">
    <location>
        <begin position="248"/>
        <end position="265"/>
    </location>
</feature>
<feature type="transmembrane region" description="Helical" evidence="13">
    <location>
        <begin position="21"/>
        <end position="43"/>
    </location>
</feature>
<evidence type="ECO:0000256" key="1">
    <source>
        <dbReference type="ARBA" id="ARBA00004651"/>
    </source>
</evidence>
<dbReference type="InterPro" id="IPR036640">
    <property type="entry name" value="ABC1_TM_sf"/>
</dbReference>
<keyword evidence="17" id="KW-1185">Reference proteome</keyword>
<dbReference type="Gene3D" id="3.40.50.300">
    <property type="entry name" value="P-loop containing nucleotide triphosphate hydrolases"/>
    <property type="match status" value="1"/>
</dbReference>
<evidence type="ECO:0000256" key="4">
    <source>
        <dbReference type="ARBA" id="ARBA00022475"/>
    </source>
</evidence>
<dbReference type="PROSITE" id="PS50893">
    <property type="entry name" value="ABC_TRANSPORTER_2"/>
    <property type="match status" value="1"/>
</dbReference>
<dbReference type="Pfam" id="PF00664">
    <property type="entry name" value="ABC_membrane"/>
    <property type="match status" value="1"/>
</dbReference>
<comment type="caution">
    <text evidence="16">The sequence shown here is derived from an EMBL/GenBank/DDBJ whole genome shotgun (WGS) entry which is preliminary data.</text>
</comment>
<dbReference type="CDD" id="cd18562">
    <property type="entry name" value="ABC_6TM_NdvA_beta-glucan_exporter_like"/>
    <property type="match status" value="1"/>
</dbReference>
<sequence length="593" mass="64816">MSLFGIYMRAMRQLFAEGWKVAAICAANVGLAVVMIAEPILFGEIIQSIASGEGLATRIALWAALGCFNIVALVLVARGADRLAHKRRASVLTQSFEEVMSMPMAWHHGHGTSQVLHTLLRAIETLFTLWLEFMRQHLATVVTLVLLVPTALTLDWRMALVLGGLGVSYVAINRLVMKRTKAGQAQVEQHYHRVFSHVADSIGNVSVMQSYGRVAQEAEALRRFTDDLINAQYPVLNWWALGSALQRLAATLSMMIVLVIGSLLVQRGELRIGDIVAFTGFAGLLIGRLDQVTGFFNQIFEARARLEPFFALKDSVAENLDHSGSLSVERLRGHVSFDNVSFQFPGSGEGVHNISFDVPAGKTVAIVGPTGAGKTTMINLLQRVFDPCSGTIRIDGIDIREMTRRSHSNQIAAVFQDAGLLNRTIEDNIRIGKTDAANDEVHQAAIAAAAMDFILSKRAGYDTVVGERGAQLSGGERQRIAIARAVLKDAPILVLDEATSALDVETEQMVKSAIDRLRKDRTTFIIAHRLSTVCDADLVIFVDHGRIVEFGEFQQLADRDNGRFAALLRASGLLASKDRLHAVDSQRLLSESA</sequence>
<comment type="similarity">
    <text evidence="2">Belongs to the ABC transporter superfamily.</text>
</comment>
<keyword evidence="10" id="KW-1278">Translocase</keyword>
<keyword evidence="9 16" id="KW-0067">ATP-binding</keyword>
<dbReference type="EMBL" id="QGTR01000003">
    <property type="protein sequence ID" value="PWW00040.1"/>
    <property type="molecule type" value="Genomic_DNA"/>
</dbReference>
<dbReference type="InterPro" id="IPR017871">
    <property type="entry name" value="ABC_transporter-like_CS"/>
</dbReference>
<dbReference type="GO" id="GO:0005524">
    <property type="term" value="F:ATP binding"/>
    <property type="evidence" value="ECO:0007669"/>
    <property type="project" value="UniProtKB-KW"/>
</dbReference>
<evidence type="ECO:0000256" key="9">
    <source>
        <dbReference type="ARBA" id="ARBA00022840"/>
    </source>
</evidence>
<reference evidence="16 17" key="1">
    <citation type="submission" date="2018-05" db="EMBL/GenBank/DDBJ databases">
        <title>Genomic Encyclopedia of Type Strains, Phase IV (KMG-IV): sequencing the most valuable type-strain genomes for metagenomic binning, comparative biology and taxonomic classification.</title>
        <authorList>
            <person name="Goeker M."/>
        </authorList>
    </citation>
    <scope>NUCLEOTIDE SEQUENCE [LARGE SCALE GENOMIC DNA]</scope>
    <source>
        <strain evidence="16 17">DSM 16791</strain>
    </source>
</reference>
<gene>
    <name evidence="16" type="ORF">DFR52_103241</name>
</gene>
<dbReference type="NCBIfam" id="NF010178">
    <property type="entry name" value="PRK13657.1"/>
    <property type="match status" value="1"/>
</dbReference>
<keyword evidence="8" id="KW-0547">Nucleotide-binding</keyword>
<keyword evidence="3" id="KW-0813">Transport</keyword>